<evidence type="ECO:0000313" key="2">
    <source>
        <dbReference type="EMBL" id="THH19496.1"/>
    </source>
</evidence>
<organism evidence="2 3">
    <name type="scientific">Antrodiella citrinella</name>
    <dbReference type="NCBI Taxonomy" id="2447956"/>
    <lineage>
        <taxon>Eukaryota</taxon>
        <taxon>Fungi</taxon>
        <taxon>Dikarya</taxon>
        <taxon>Basidiomycota</taxon>
        <taxon>Agaricomycotina</taxon>
        <taxon>Agaricomycetes</taxon>
        <taxon>Polyporales</taxon>
        <taxon>Steccherinaceae</taxon>
        <taxon>Antrodiella</taxon>
    </lineage>
</organism>
<feature type="compositionally biased region" description="Polar residues" evidence="1">
    <location>
        <begin position="13"/>
        <end position="35"/>
    </location>
</feature>
<feature type="region of interest" description="Disordered" evidence="1">
    <location>
        <begin position="61"/>
        <end position="85"/>
    </location>
</feature>
<feature type="compositionally biased region" description="Acidic residues" evidence="1">
    <location>
        <begin position="61"/>
        <end position="70"/>
    </location>
</feature>
<evidence type="ECO:0000313" key="3">
    <source>
        <dbReference type="Proteomes" id="UP000308730"/>
    </source>
</evidence>
<protein>
    <submittedName>
        <fullName evidence="2">Uncharacterized protein</fullName>
    </submittedName>
</protein>
<keyword evidence="3" id="KW-1185">Reference proteome</keyword>
<proteinExistence type="predicted"/>
<gene>
    <name evidence="2" type="ORF">EUX98_g8764</name>
</gene>
<comment type="caution">
    <text evidence="2">The sequence shown here is derived from an EMBL/GenBank/DDBJ whole genome shotgun (WGS) entry which is preliminary data.</text>
</comment>
<name>A0A4S4M2X5_9APHY</name>
<dbReference type="Proteomes" id="UP000308730">
    <property type="component" value="Unassembled WGS sequence"/>
</dbReference>
<evidence type="ECO:0000256" key="1">
    <source>
        <dbReference type="SAM" id="MobiDB-lite"/>
    </source>
</evidence>
<accession>A0A4S4M2X5</accession>
<reference evidence="2 3" key="1">
    <citation type="submission" date="2019-02" db="EMBL/GenBank/DDBJ databases">
        <title>Genome sequencing of the rare red list fungi Antrodiella citrinella (Flaviporus citrinellus).</title>
        <authorList>
            <person name="Buettner E."/>
            <person name="Kellner H."/>
        </authorList>
    </citation>
    <scope>NUCLEOTIDE SEQUENCE [LARGE SCALE GENOMIC DNA]</scope>
    <source>
        <strain evidence="2 3">DSM 108506</strain>
    </source>
</reference>
<feature type="region of interest" description="Disordered" evidence="1">
    <location>
        <begin position="1"/>
        <end position="35"/>
    </location>
</feature>
<sequence length="110" mass="12000">MVMPVSDALVTVDQEQSRSQNGTPAPSSSQHIISPSNALAVPARRVDISKDFQNLLSQLREEEEEEELMDVDVQSSDALGHTQPMQGLWAPGVVHCAGMHHADLLSERTI</sequence>
<dbReference type="AlphaFoldDB" id="A0A4S4M2X5"/>
<dbReference type="EMBL" id="SGPM01000535">
    <property type="protein sequence ID" value="THH19496.1"/>
    <property type="molecule type" value="Genomic_DNA"/>
</dbReference>